<dbReference type="RefSeq" id="WP_003225402.1">
    <property type="nucleotide sequence ID" value="NZ_CM001561.1"/>
</dbReference>
<accession>A0A7U9CNC2</accession>
<name>A0A7U9CNC2_PSEFL</name>
<feature type="domain" description="AraC effector-binding" evidence="1">
    <location>
        <begin position="1"/>
        <end position="152"/>
    </location>
</feature>
<dbReference type="PANTHER" id="PTHR36444:SF2">
    <property type="entry name" value="TRANSCRIPTIONAL REGULATOR PROTEIN YOBU-RELATED"/>
    <property type="match status" value="1"/>
</dbReference>
<dbReference type="InterPro" id="IPR011256">
    <property type="entry name" value="Reg_factor_effector_dom_sf"/>
</dbReference>
<dbReference type="Proteomes" id="UP000006045">
    <property type="component" value="Chromosome"/>
</dbReference>
<dbReference type="Gene3D" id="3.20.80.10">
    <property type="entry name" value="Regulatory factor, effector binding domain"/>
    <property type="match status" value="1"/>
</dbReference>
<dbReference type="EMBL" id="CM001561">
    <property type="protein sequence ID" value="EJZ58556.1"/>
    <property type="molecule type" value="Genomic_DNA"/>
</dbReference>
<dbReference type="InterPro" id="IPR010499">
    <property type="entry name" value="AraC_E-bd"/>
</dbReference>
<evidence type="ECO:0000259" key="1">
    <source>
        <dbReference type="SMART" id="SM00871"/>
    </source>
</evidence>
<dbReference type="InterPro" id="IPR053182">
    <property type="entry name" value="YobU-like_regulator"/>
</dbReference>
<proteinExistence type="predicted"/>
<evidence type="ECO:0000313" key="2">
    <source>
        <dbReference type="EMBL" id="EJZ58556.1"/>
    </source>
</evidence>
<dbReference type="InterPro" id="IPR029441">
    <property type="entry name" value="Cass2"/>
</dbReference>
<reference evidence="2 3" key="1">
    <citation type="submission" date="2012-08" db="EMBL/GenBank/DDBJ databases">
        <title>The genome of cave-isolated P. fluorescens strain R124 demonstrates phenotypic adaptation to the mineral environment.</title>
        <authorList>
            <person name="Barton M.D."/>
            <person name="Petronio M."/>
            <person name="Giarrizzo J.G."/>
            <person name="Bowling B.V."/>
            <person name="Barton H.A."/>
        </authorList>
    </citation>
    <scope>NUCLEOTIDE SEQUENCE [LARGE SCALE GENOMIC DNA]</scope>
    <source>
        <strain evidence="2 3">R124</strain>
    </source>
</reference>
<dbReference type="AlphaFoldDB" id="A0A7U9CNC2"/>
<dbReference type="SUPFAM" id="SSF55136">
    <property type="entry name" value="Probable bacterial effector-binding domain"/>
    <property type="match status" value="1"/>
</dbReference>
<dbReference type="Pfam" id="PF14526">
    <property type="entry name" value="Cass2"/>
    <property type="match status" value="1"/>
</dbReference>
<dbReference type="SMART" id="SM00871">
    <property type="entry name" value="AraC_E_bind"/>
    <property type="match status" value="1"/>
</dbReference>
<dbReference type="OrthoDB" id="3173400at2"/>
<evidence type="ECO:0000313" key="3">
    <source>
        <dbReference type="Proteomes" id="UP000006045"/>
    </source>
</evidence>
<gene>
    <name evidence="2" type="ORF">I1A_002884</name>
</gene>
<dbReference type="PANTHER" id="PTHR36444">
    <property type="entry name" value="TRANSCRIPTIONAL REGULATOR PROTEIN YOBU-RELATED"/>
    <property type="match status" value="1"/>
</dbReference>
<protein>
    <recommendedName>
        <fullName evidence="1">AraC effector-binding domain-containing protein</fullName>
    </recommendedName>
</protein>
<organism evidence="2 3">
    <name type="scientific">Pseudomonas fluorescens R124</name>
    <dbReference type="NCBI Taxonomy" id="743713"/>
    <lineage>
        <taxon>Bacteria</taxon>
        <taxon>Pseudomonadati</taxon>
        <taxon>Pseudomonadota</taxon>
        <taxon>Gammaproteobacteria</taxon>
        <taxon>Pseudomonadales</taxon>
        <taxon>Pseudomonadaceae</taxon>
        <taxon>Pseudomonas</taxon>
    </lineage>
</organism>
<sequence length="152" mass="16777">MDLKRQQIDAFTVAGLRVRTTNATEHQPETAKIGPMWGRFFGEELAESIPGKSANSPIYGVYSAYESDASGEFDITAGVAVNAPTKDFESVLIEAGEYLVFEAQGPLPDAVISTWGKIWKFFEENPQIQRRYVTDFEAYTGPESVSVCIGVR</sequence>